<dbReference type="GO" id="GO:0004674">
    <property type="term" value="F:protein serine/threonine kinase activity"/>
    <property type="evidence" value="ECO:0007669"/>
    <property type="project" value="UniProtKB-KW"/>
</dbReference>
<dbReference type="SMART" id="SM00133">
    <property type="entry name" value="S_TK_X"/>
    <property type="match status" value="1"/>
</dbReference>
<evidence type="ECO:0000256" key="1">
    <source>
        <dbReference type="ARBA" id="ARBA00022527"/>
    </source>
</evidence>
<feature type="binding site" evidence="7">
    <location>
        <position position="264"/>
    </location>
    <ligand>
        <name>ATP</name>
        <dbReference type="ChEBI" id="CHEBI:30616"/>
    </ligand>
</feature>
<keyword evidence="5 11" id="KW-0418">Kinase</keyword>
<dbReference type="FunFam" id="1.10.510.10:FF:000713">
    <property type="entry name" value="Non-specific serine/threonine protein kinase"/>
    <property type="match status" value="1"/>
</dbReference>
<keyword evidence="2" id="KW-0597">Phosphoprotein</keyword>
<evidence type="ECO:0000259" key="10">
    <source>
        <dbReference type="PROSITE" id="PS51285"/>
    </source>
</evidence>
<feature type="region of interest" description="Disordered" evidence="8">
    <location>
        <begin position="75"/>
        <end position="97"/>
    </location>
</feature>
<evidence type="ECO:0000256" key="8">
    <source>
        <dbReference type="SAM" id="MobiDB-lite"/>
    </source>
</evidence>
<name>A0A2V0P5S2_9CHLO</name>
<dbReference type="STRING" id="307507.A0A2V0P5S2"/>
<keyword evidence="3" id="KW-0808">Transferase</keyword>
<feature type="domain" description="Protein kinase" evidence="9">
    <location>
        <begin position="187"/>
        <end position="444"/>
    </location>
</feature>
<evidence type="ECO:0000256" key="5">
    <source>
        <dbReference type="ARBA" id="ARBA00022777"/>
    </source>
</evidence>
<dbReference type="InterPro" id="IPR000961">
    <property type="entry name" value="AGC-kinase_C"/>
</dbReference>
<dbReference type="OrthoDB" id="63267at2759"/>
<dbReference type="PROSITE" id="PS00107">
    <property type="entry name" value="PROTEIN_KINASE_ATP"/>
    <property type="match status" value="1"/>
</dbReference>
<dbReference type="InterPro" id="IPR017441">
    <property type="entry name" value="Protein_kinase_ATP_BS"/>
</dbReference>
<dbReference type="GO" id="GO:0005524">
    <property type="term" value="F:ATP binding"/>
    <property type="evidence" value="ECO:0007669"/>
    <property type="project" value="UniProtKB-UniRule"/>
</dbReference>
<keyword evidence="6 7" id="KW-0067">ATP-binding</keyword>
<dbReference type="Pfam" id="PF00069">
    <property type="entry name" value="Pkinase"/>
    <property type="match status" value="1"/>
</dbReference>
<dbReference type="PROSITE" id="PS50011">
    <property type="entry name" value="PROTEIN_KINASE_DOM"/>
    <property type="match status" value="1"/>
</dbReference>
<evidence type="ECO:0000313" key="12">
    <source>
        <dbReference type="Proteomes" id="UP000247498"/>
    </source>
</evidence>
<evidence type="ECO:0000259" key="9">
    <source>
        <dbReference type="PROSITE" id="PS50011"/>
    </source>
</evidence>
<dbReference type="InterPro" id="IPR000719">
    <property type="entry name" value="Prot_kinase_dom"/>
</dbReference>
<dbReference type="InterPro" id="IPR017892">
    <property type="entry name" value="Pkinase_C"/>
</dbReference>
<sequence>MLNPDAPEFAPVPACKAADAPRAAAGGAPAAAAAAAATPAPAGKAPPGSAARAPGAPATAAAPITIRAAAGRPPSIATTAAPGAAWPAAGGAPPAAPDGGCAVTPNGLAELATILSGDLSFDEMFSHGSRGNSLAEPLETPAADAADAAAAPPAPLFSSAARPPLAPAWPPLPGGAALKCDSAASLASVASTVGSSGSDAAAVEQARHELLCDGPVQSCAATGMPPSTRVGPRDFDILRVVGQGAFGKVFQVRHRGSGRLYAMKVMRKERILQRDHGDYGVFDEDVARLYTAEIVCAISYLHARGIVHRDLKPENVLLDCEGHVKLTDFGLAKGNMDAGCRTNSFIGTMEYMAPEIIDAKGHDKGVDWWSTGILLYEMLAGVPPFRAKSRQALQQQITGGKIKWPKFLSPAALALLRGLLTRDPEKRLGAGPGGSAEIRAHPFFKSINWTALEERRVPSSFKPAVSHSLSVENFDKMWTEQNPEDSPCGTPTDPGFATAFEGFTYVSPSFMAASMAAITAARRGGGAA</sequence>
<evidence type="ECO:0000256" key="2">
    <source>
        <dbReference type="ARBA" id="ARBA00022553"/>
    </source>
</evidence>
<dbReference type="InterPro" id="IPR011009">
    <property type="entry name" value="Kinase-like_dom_sf"/>
</dbReference>
<dbReference type="InterPro" id="IPR008271">
    <property type="entry name" value="Ser/Thr_kinase_AS"/>
</dbReference>
<evidence type="ECO:0000256" key="4">
    <source>
        <dbReference type="ARBA" id="ARBA00022741"/>
    </source>
</evidence>
<dbReference type="SUPFAM" id="SSF56112">
    <property type="entry name" value="Protein kinase-like (PK-like)"/>
    <property type="match status" value="1"/>
</dbReference>
<dbReference type="Gene3D" id="1.10.510.10">
    <property type="entry name" value="Transferase(Phosphotransferase) domain 1"/>
    <property type="match status" value="1"/>
</dbReference>
<dbReference type="PANTHER" id="PTHR24351">
    <property type="entry name" value="RIBOSOMAL PROTEIN S6 KINASE"/>
    <property type="match status" value="1"/>
</dbReference>
<evidence type="ECO:0000256" key="7">
    <source>
        <dbReference type="PROSITE-ProRule" id="PRU10141"/>
    </source>
</evidence>
<dbReference type="InParanoid" id="A0A2V0P5S2"/>
<gene>
    <name evidence="11" type="ORF">Rsub_07923</name>
</gene>
<feature type="region of interest" description="Disordered" evidence="8">
    <location>
        <begin position="26"/>
        <end position="56"/>
    </location>
</feature>
<keyword evidence="1" id="KW-0723">Serine/threonine-protein kinase</keyword>
<dbReference type="SMART" id="SM00220">
    <property type="entry name" value="S_TKc"/>
    <property type="match status" value="1"/>
</dbReference>
<evidence type="ECO:0000256" key="6">
    <source>
        <dbReference type="ARBA" id="ARBA00022840"/>
    </source>
</evidence>
<accession>A0A2V0P5S2</accession>
<dbReference type="Gene3D" id="3.30.200.20">
    <property type="entry name" value="Phosphorylase Kinase, domain 1"/>
    <property type="match status" value="1"/>
</dbReference>
<dbReference type="Pfam" id="PF00433">
    <property type="entry name" value="Pkinase_C"/>
    <property type="match status" value="1"/>
</dbReference>
<dbReference type="FunCoup" id="A0A2V0P5S2">
    <property type="interactions" value="1491"/>
</dbReference>
<proteinExistence type="predicted"/>
<feature type="domain" description="AGC-kinase C-terminal" evidence="10">
    <location>
        <begin position="445"/>
        <end position="515"/>
    </location>
</feature>
<organism evidence="11 12">
    <name type="scientific">Raphidocelis subcapitata</name>
    <dbReference type="NCBI Taxonomy" id="307507"/>
    <lineage>
        <taxon>Eukaryota</taxon>
        <taxon>Viridiplantae</taxon>
        <taxon>Chlorophyta</taxon>
        <taxon>core chlorophytes</taxon>
        <taxon>Chlorophyceae</taxon>
        <taxon>CS clade</taxon>
        <taxon>Sphaeropleales</taxon>
        <taxon>Selenastraceae</taxon>
        <taxon>Raphidocelis</taxon>
    </lineage>
</organism>
<dbReference type="PROSITE" id="PS51285">
    <property type="entry name" value="AGC_KINASE_CTER"/>
    <property type="match status" value="1"/>
</dbReference>
<evidence type="ECO:0000313" key="11">
    <source>
        <dbReference type="EMBL" id="GBF95208.1"/>
    </source>
</evidence>
<evidence type="ECO:0000256" key="3">
    <source>
        <dbReference type="ARBA" id="ARBA00022679"/>
    </source>
</evidence>
<dbReference type="PROSITE" id="PS00108">
    <property type="entry name" value="PROTEIN_KINASE_ST"/>
    <property type="match status" value="1"/>
</dbReference>
<dbReference type="EMBL" id="BDRX01000061">
    <property type="protein sequence ID" value="GBF95208.1"/>
    <property type="molecule type" value="Genomic_DNA"/>
</dbReference>
<keyword evidence="12" id="KW-1185">Reference proteome</keyword>
<dbReference type="Proteomes" id="UP000247498">
    <property type="component" value="Unassembled WGS sequence"/>
</dbReference>
<reference evidence="11 12" key="1">
    <citation type="journal article" date="2018" name="Sci. Rep.">
        <title>Raphidocelis subcapitata (=Pseudokirchneriella subcapitata) provides an insight into genome evolution and environmental adaptations in the Sphaeropleales.</title>
        <authorList>
            <person name="Suzuki S."/>
            <person name="Yamaguchi H."/>
            <person name="Nakajima N."/>
            <person name="Kawachi M."/>
        </authorList>
    </citation>
    <scope>NUCLEOTIDE SEQUENCE [LARGE SCALE GENOMIC DNA]</scope>
    <source>
        <strain evidence="11 12">NIES-35</strain>
    </source>
</reference>
<keyword evidence="4 7" id="KW-0547">Nucleotide-binding</keyword>
<protein>
    <submittedName>
        <fullName evidence="11">Serine threonine kinase</fullName>
    </submittedName>
</protein>
<comment type="caution">
    <text evidence="11">The sequence shown here is derived from an EMBL/GenBank/DDBJ whole genome shotgun (WGS) entry which is preliminary data.</text>
</comment>
<dbReference type="AlphaFoldDB" id="A0A2V0P5S2"/>